<gene>
    <name evidence="3" type="ORF">C1704_14350</name>
</gene>
<feature type="signal peptide" evidence="2">
    <location>
        <begin position="1"/>
        <end position="20"/>
    </location>
</feature>
<name>A0A2S5SRS2_9BURK</name>
<evidence type="ECO:0008006" key="5">
    <source>
        <dbReference type="Google" id="ProtNLM"/>
    </source>
</evidence>
<protein>
    <recommendedName>
        <fullName evidence="5">Lipoprotein</fullName>
    </recommendedName>
</protein>
<dbReference type="OrthoDB" id="8536851at2"/>
<reference evidence="3 4" key="1">
    <citation type="submission" date="2018-02" db="EMBL/GenBank/DDBJ databases">
        <title>Reclassifiation of [Polyangium] brachysporum DSM 7029 as Guopingzhaonella breviflexa gen. nov., sp. nov., a member of the family Comamonadaceae.</title>
        <authorList>
            <person name="Tang B."/>
        </authorList>
    </citation>
    <scope>NUCLEOTIDE SEQUENCE [LARGE SCALE GENOMIC DNA]</scope>
    <source>
        <strain evidence="3 4">BCRC 80649</strain>
    </source>
</reference>
<dbReference type="RefSeq" id="WP_104303427.1">
    <property type="nucleotide sequence ID" value="NZ_PSNX01000014.1"/>
</dbReference>
<evidence type="ECO:0000256" key="2">
    <source>
        <dbReference type="SAM" id="SignalP"/>
    </source>
</evidence>
<comment type="caution">
    <text evidence="3">The sequence shown here is derived from an EMBL/GenBank/DDBJ whole genome shotgun (WGS) entry which is preliminary data.</text>
</comment>
<organism evidence="3 4">
    <name type="scientific">Caldimonas caldifontis</name>
    <dbReference type="NCBI Taxonomy" id="1452508"/>
    <lineage>
        <taxon>Bacteria</taxon>
        <taxon>Pseudomonadati</taxon>
        <taxon>Pseudomonadota</taxon>
        <taxon>Betaproteobacteria</taxon>
        <taxon>Burkholderiales</taxon>
        <taxon>Sphaerotilaceae</taxon>
        <taxon>Caldimonas</taxon>
    </lineage>
</organism>
<feature type="chain" id="PRO_5015480316" description="Lipoprotein" evidence="2">
    <location>
        <begin position="21"/>
        <end position="136"/>
    </location>
</feature>
<accession>A0A2S5SRS2</accession>
<evidence type="ECO:0000313" key="3">
    <source>
        <dbReference type="EMBL" id="PPE65432.1"/>
    </source>
</evidence>
<feature type="region of interest" description="Disordered" evidence="1">
    <location>
        <begin position="110"/>
        <end position="136"/>
    </location>
</feature>
<proteinExistence type="predicted"/>
<sequence length="136" mass="14870">MKAGQILLAAALAGAPFLAAANTSVGVSVSVNQPGFYGRIDIGHAPPPAVIYPQPVIIAPPAVIVHQTPVYMRVPPGHAKNWGKHCHKYNACSRPVYFVKYDEDRERQYWEEKKKHGKGGPPHRGRDDHPGKGPKH</sequence>
<dbReference type="AlphaFoldDB" id="A0A2S5SRS2"/>
<dbReference type="Proteomes" id="UP000238605">
    <property type="component" value="Unassembled WGS sequence"/>
</dbReference>
<keyword evidence="2" id="KW-0732">Signal</keyword>
<feature type="compositionally biased region" description="Basic and acidic residues" evidence="1">
    <location>
        <begin position="124"/>
        <end position="136"/>
    </location>
</feature>
<dbReference type="EMBL" id="PSNX01000014">
    <property type="protein sequence ID" value="PPE65432.1"/>
    <property type="molecule type" value="Genomic_DNA"/>
</dbReference>
<evidence type="ECO:0000256" key="1">
    <source>
        <dbReference type="SAM" id="MobiDB-lite"/>
    </source>
</evidence>
<keyword evidence="4" id="KW-1185">Reference proteome</keyword>
<evidence type="ECO:0000313" key="4">
    <source>
        <dbReference type="Proteomes" id="UP000238605"/>
    </source>
</evidence>